<sequence>MSPSRGGAGSGVSFRRYDCDGNGNSSALEKILRSGRGGRGGRGGAGEAWRSGGAAGTRELRRAGAPEGGSRSGGNQRGGWGFPSVSSSLRGGPVPQGRSSYVVASLRDGLRPPLTDRPAPEIRRLAGNPQKNEPDDQG</sequence>
<reference evidence="2 3" key="1">
    <citation type="submission" date="2018-05" db="EMBL/GenBank/DDBJ databases">
        <title>Streptomyces venezuelae.</title>
        <authorList>
            <person name="Kim W."/>
            <person name="Lee N."/>
            <person name="Cho B.-K."/>
        </authorList>
    </citation>
    <scope>NUCLEOTIDE SEQUENCE [LARGE SCALE GENOMIC DNA]</scope>
    <source>
        <strain evidence="2 3">ATCC 21018</strain>
    </source>
</reference>
<protein>
    <submittedName>
        <fullName evidence="2">Uncharacterized protein</fullName>
    </submittedName>
</protein>
<gene>
    <name evidence="2" type="ORF">DEJ51_14075</name>
</gene>
<evidence type="ECO:0000313" key="2">
    <source>
        <dbReference type="EMBL" id="QES55179.1"/>
    </source>
</evidence>
<proteinExistence type="predicted"/>
<dbReference type="EMBL" id="CP029189">
    <property type="protein sequence ID" value="QES55179.1"/>
    <property type="molecule type" value="Genomic_DNA"/>
</dbReference>
<feature type="region of interest" description="Disordered" evidence="1">
    <location>
        <begin position="1"/>
        <end position="138"/>
    </location>
</feature>
<dbReference type="OrthoDB" id="4338574at2"/>
<evidence type="ECO:0000256" key="1">
    <source>
        <dbReference type="SAM" id="MobiDB-lite"/>
    </source>
</evidence>
<accession>A0A5P2DR41</accession>
<dbReference type="Proteomes" id="UP000324101">
    <property type="component" value="Chromosome"/>
</dbReference>
<feature type="compositionally biased region" description="Gly residues" evidence="1">
    <location>
        <begin position="35"/>
        <end position="46"/>
    </location>
</feature>
<feature type="compositionally biased region" description="Gly residues" evidence="1">
    <location>
        <begin position="1"/>
        <end position="10"/>
    </location>
</feature>
<name>A0A5P2DR41_STRVZ</name>
<evidence type="ECO:0000313" key="3">
    <source>
        <dbReference type="Proteomes" id="UP000324101"/>
    </source>
</evidence>
<dbReference type="AlphaFoldDB" id="A0A5P2DR41"/>
<feature type="compositionally biased region" description="Gly residues" evidence="1">
    <location>
        <begin position="66"/>
        <end position="81"/>
    </location>
</feature>
<organism evidence="2 3">
    <name type="scientific">Streptomyces venezuelae</name>
    <dbReference type="NCBI Taxonomy" id="54571"/>
    <lineage>
        <taxon>Bacteria</taxon>
        <taxon>Bacillati</taxon>
        <taxon>Actinomycetota</taxon>
        <taxon>Actinomycetes</taxon>
        <taxon>Kitasatosporales</taxon>
        <taxon>Streptomycetaceae</taxon>
        <taxon>Streptomyces</taxon>
    </lineage>
</organism>